<evidence type="ECO:0000313" key="2">
    <source>
        <dbReference type="Proteomes" id="UP000594205"/>
    </source>
</evidence>
<keyword evidence="2" id="KW-1185">Reference proteome</keyword>
<name>A0A7M2SYK0_9ACTN</name>
<dbReference type="KEGG" id="sfeu:IM697_31355"/>
<reference evidence="1 2" key="1">
    <citation type="submission" date="2020-10" db="EMBL/GenBank/DDBJ databases">
        <title>Streptomyces ferrugineus complate genome analysis.</title>
        <authorList>
            <person name="Anwar N."/>
        </authorList>
    </citation>
    <scope>NUCLEOTIDE SEQUENCE [LARGE SCALE GENOMIC DNA]</scope>
    <source>
        <strain evidence="1 2">CCTCC AA2014009</strain>
    </source>
</reference>
<organism evidence="1 2">
    <name type="scientific">Streptomyces ferrugineus</name>
    <dbReference type="NCBI Taxonomy" id="1413221"/>
    <lineage>
        <taxon>Bacteria</taxon>
        <taxon>Bacillati</taxon>
        <taxon>Actinomycetota</taxon>
        <taxon>Actinomycetes</taxon>
        <taxon>Kitasatosporales</taxon>
        <taxon>Streptomycetaceae</taxon>
        <taxon>Streptomyces</taxon>
    </lineage>
</organism>
<dbReference type="AlphaFoldDB" id="A0A7M2SYK0"/>
<protein>
    <submittedName>
        <fullName evidence="1">Uncharacterized protein</fullName>
    </submittedName>
</protein>
<accession>A0A7M2SYK0</accession>
<dbReference type="EMBL" id="CP063373">
    <property type="protein sequence ID" value="QOV41396.1"/>
    <property type="molecule type" value="Genomic_DNA"/>
</dbReference>
<proteinExistence type="predicted"/>
<gene>
    <name evidence="1" type="ORF">IM697_31355</name>
</gene>
<evidence type="ECO:0000313" key="1">
    <source>
        <dbReference type="EMBL" id="QOV41396.1"/>
    </source>
</evidence>
<dbReference type="Proteomes" id="UP000594205">
    <property type="component" value="Chromosome"/>
</dbReference>
<sequence>MFALAGSVLAALGHHAVAAETVPWRFVMLSAAAQFAVVRPLARRRLSLPAAVGCGLAMQGVLHLVLTIAGEPDPDGTDGIVHAGHGTDGMRGAALMVLPGGHAWQHVCAAMAAAHVLAAPAVAWLLHSADAAVAAAVATTRAVRRVAAAVAAWVRSLRGGLQARPLLPAVSLTGPAVAVARTRTRLLGHALVRRGPPGHVHVPSRRSPGRSPWAVRLSPQGAFLCPCTPLPARQAPSPSPLPPR</sequence>